<comment type="caution">
    <text evidence="2">The sequence shown here is derived from an EMBL/GenBank/DDBJ whole genome shotgun (WGS) entry which is preliminary data.</text>
</comment>
<evidence type="ECO:0000313" key="2">
    <source>
        <dbReference type="EMBL" id="EPC57474.1"/>
    </source>
</evidence>
<feature type="coiled-coil region" evidence="1">
    <location>
        <begin position="16"/>
        <end position="92"/>
    </location>
</feature>
<reference evidence="2 3" key="1">
    <citation type="journal article" date="2013" name="PLoS ONE">
        <title>Lactobacillus paracasei comparative genomics: towards species pan-genome definition and exploitation of diversity.</title>
        <authorList>
            <person name="Smokvina T."/>
            <person name="Wels M."/>
            <person name="Polka J."/>
            <person name="Chervaux C."/>
            <person name="Brisse S."/>
            <person name="Boekhorst J."/>
            <person name="van Hylckama Vlieg J.E."/>
            <person name="Siezen R.J."/>
        </authorList>
    </citation>
    <scope>NUCLEOTIDE SEQUENCE [LARGE SCALE GENOMIC DNA]</scope>
    <source>
        <strain evidence="2 3">Lpp14</strain>
    </source>
</reference>
<organism evidence="2 3">
    <name type="scientific">Lacticaseibacillus paracasei subsp. paracasei Lpp14</name>
    <dbReference type="NCBI Taxonomy" id="1256204"/>
    <lineage>
        <taxon>Bacteria</taxon>
        <taxon>Bacillati</taxon>
        <taxon>Bacillota</taxon>
        <taxon>Bacilli</taxon>
        <taxon>Lactobacillales</taxon>
        <taxon>Lactobacillaceae</taxon>
        <taxon>Lacticaseibacillus</taxon>
    </lineage>
</organism>
<sequence>MLNDVKSKINDKVDAFRQYREEQVRQKQELAETKARAEREKIRHEKEILLALSDKELMVEAIMLLRGYNERITDIEAEQADLDSRMDSAEADVRALEFKNSDQ</sequence>
<dbReference type="AlphaFoldDB" id="A0A829GJ52"/>
<dbReference type="Proteomes" id="UP000014264">
    <property type="component" value="Unassembled WGS sequence"/>
</dbReference>
<evidence type="ECO:0000313" key="3">
    <source>
        <dbReference type="Proteomes" id="UP000014264"/>
    </source>
</evidence>
<proteinExistence type="predicted"/>
<dbReference type="EMBL" id="ANJZ01000425">
    <property type="protein sequence ID" value="EPC57474.1"/>
    <property type="molecule type" value="Genomic_DNA"/>
</dbReference>
<protein>
    <submittedName>
        <fullName evidence="2">Uncharacterized protein</fullName>
    </submittedName>
</protein>
<keyword evidence="1" id="KW-0175">Coiled coil</keyword>
<evidence type="ECO:0000256" key="1">
    <source>
        <dbReference type="SAM" id="Coils"/>
    </source>
</evidence>
<name>A0A829GJ52_LACPA</name>
<accession>A0A829GJ52</accession>
<gene>
    <name evidence="2" type="ORF">Lpp14_16156</name>
</gene>